<evidence type="ECO:0000256" key="11">
    <source>
        <dbReference type="HAMAP-Rule" id="MF_01633"/>
    </source>
</evidence>
<feature type="binding site" evidence="11">
    <location>
        <position position="197"/>
    </location>
    <ligand>
        <name>Zn(2+)</name>
        <dbReference type="ChEBI" id="CHEBI:29105"/>
    </ligand>
</feature>
<dbReference type="Pfam" id="PF06508">
    <property type="entry name" value="QueC"/>
    <property type="match status" value="1"/>
</dbReference>
<evidence type="ECO:0000256" key="10">
    <source>
        <dbReference type="ARBA" id="ARBA00047890"/>
    </source>
</evidence>
<feature type="binding site" evidence="11">
    <location>
        <position position="194"/>
    </location>
    <ligand>
        <name>Zn(2+)</name>
        <dbReference type="ChEBI" id="CHEBI:29105"/>
    </ligand>
</feature>
<feature type="binding site" evidence="11">
    <location>
        <position position="191"/>
    </location>
    <ligand>
        <name>Zn(2+)</name>
        <dbReference type="ChEBI" id="CHEBI:29105"/>
    </ligand>
</feature>
<dbReference type="NCBIfam" id="TIGR00364">
    <property type="entry name" value="7-cyano-7-deazaguanine synthase QueC"/>
    <property type="match status" value="1"/>
</dbReference>
<gene>
    <name evidence="11 12" type="primary">queC</name>
    <name evidence="12" type="ORF">GTC17260_05380</name>
</gene>
<name>A0AB33JC28_9BACT</name>
<dbReference type="EMBL" id="AP035788">
    <property type="protein sequence ID" value="BFO77903.1"/>
    <property type="molecule type" value="Genomic_DNA"/>
</dbReference>
<reference evidence="12" key="1">
    <citation type="submission" date="2024-07" db="EMBL/GenBank/DDBJ databases">
        <title>Complete genome sequence of Prevotella sp. YM-2024 GTC17260.</title>
        <authorList>
            <person name="Hayashi M."/>
            <person name="Muto Y."/>
            <person name="Tanaka K."/>
            <person name="Niwa H."/>
        </authorList>
    </citation>
    <scope>NUCLEOTIDE SEQUENCE</scope>
    <source>
        <strain evidence="12">GTC17260</strain>
    </source>
</reference>
<comment type="catalytic activity">
    <reaction evidence="10 11">
        <text>7-carboxy-7-carbaguanine + NH4(+) + 2 ATP = 7-cyano-7-carbaguanine + 2 AMP + 2 diphosphate + 2 H(+)</text>
        <dbReference type="Rhea" id="RHEA:27982"/>
        <dbReference type="ChEBI" id="CHEBI:15378"/>
        <dbReference type="ChEBI" id="CHEBI:28938"/>
        <dbReference type="ChEBI" id="CHEBI:30616"/>
        <dbReference type="ChEBI" id="CHEBI:33019"/>
        <dbReference type="ChEBI" id="CHEBI:45075"/>
        <dbReference type="ChEBI" id="CHEBI:61036"/>
        <dbReference type="ChEBI" id="CHEBI:456215"/>
        <dbReference type="EC" id="6.3.4.20"/>
    </reaction>
</comment>
<feature type="binding site" evidence="11">
    <location>
        <begin position="8"/>
        <end position="18"/>
    </location>
    <ligand>
        <name>ATP</name>
        <dbReference type="ChEBI" id="CHEBI:30616"/>
    </ligand>
</feature>
<sequence>MKDSVIIVSGGMDSITLLYDRKDEIALGISFDYGSNHNAKEIPFAKMHCQRLGIKHITIKLDFMHQYFKSSLLEGSNAIPEGHYADDNMKSTVVPFRNGIMLSIAIGIAESHHLTKVLMANHGGDHTIYPDCRPEFIDSINSAANTGTFINVSVIAPYTNITKGDIANIGKQLGLDYSETWSCYKGGETHCGKCGTCIERQEALREANITDTTIYENR</sequence>
<dbReference type="Gene3D" id="3.40.50.620">
    <property type="entry name" value="HUPs"/>
    <property type="match status" value="1"/>
</dbReference>
<comment type="cofactor">
    <cofactor evidence="11">
        <name>Zn(2+)</name>
        <dbReference type="ChEBI" id="CHEBI:29105"/>
    </cofactor>
    <text evidence="11">Binds 1 zinc ion per subunit.</text>
</comment>
<evidence type="ECO:0000313" key="12">
    <source>
        <dbReference type="EMBL" id="BFO77903.1"/>
    </source>
</evidence>
<keyword evidence="2 11" id="KW-0436">Ligase</keyword>
<protein>
    <recommendedName>
        <fullName evidence="9 11">7-cyano-7-deazaguanine synthase</fullName>
        <ecNumber evidence="9 11">6.3.4.20</ecNumber>
    </recommendedName>
    <alternativeName>
        <fullName evidence="11">7-cyano-7-carbaguanine synthase</fullName>
    </alternativeName>
    <alternativeName>
        <fullName evidence="11">PreQ(0) synthase</fullName>
    </alternativeName>
    <alternativeName>
        <fullName evidence="11">Queuosine biosynthesis protein QueC</fullName>
    </alternativeName>
</protein>
<keyword evidence="6 11" id="KW-0862">Zinc</keyword>
<dbReference type="EC" id="6.3.4.20" evidence="9 11"/>
<keyword evidence="5 11" id="KW-0671">Queuosine biosynthesis</keyword>
<dbReference type="CDD" id="cd01995">
    <property type="entry name" value="QueC-like"/>
    <property type="match status" value="1"/>
</dbReference>
<dbReference type="SUPFAM" id="SSF52402">
    <property type="entry name" value="Adenine nucleotide alpha hydrolases-like"/>
    <property type="match status" value="1"/>
</dbReference>
<comment type="pathway">
    <text evidence="1 11">Purine metabolism; 7-cyano-7-deazaguanine biosynthesis.</text>
</comment>
<dbReference type="PIRSF" id="PIRSF006293">
    <property type="entry name" value="ExsB"/>
    <property type="match status" value="1"/>
</dbReference>
<feature type="binding site" evidence="11">
    <location>
        <position position="183"/>
    </location>
    <ligand>
        <name>Zn(2+)</name>
        <dbReference type="ChEBI" id="CHEBI:29105"/>
    </ligand>
</feature>
<evidence type="ECO:0000256" key="2">
    <source>
        <dbReference type="ARBA" id="ARBA00022598"/>
    </source>
</evidence>
<dbReference type="InterPro" id="IPR018317">
    <property type="entry name" value="QueC"/>
</dbReference>
<evidence type="ECO:0000256" key="7">
    <source>
        <dbReference type="ARBA" id="ARBA00022840"/>
    </source>
</evidence>
<evidence type="ECO:0000256" key="5">
    <source>
        <dbReference type="ARBA" id="ARBA00022785"/>
    </source>
</evidence>
<evidence type="ECO:0000256" key="4">
    <source>
        <dbReference type="ARBA" id="ARBA00022741"/>
    </source>
</evidence>
<dbReference type="GO" id="GO:0005524">
    <property type="term" value="F:ATP binding"/>
    <property type="evidence" value="ECO:0007669"/>
    <property type="project" value="UniProtKB-UniRule"/>
</dbReference>
<dbReference type="GO" id="GO:0008616">
    <property type="term" value="P:tRNA queuosine(34) biosynthetic process"/>
    <property type="evidence" value="ECO:0007669"/>
    <property type="project" value="UniProtKB-UniRule"/>
</dbReference>
<dbReference type="AlphaFoldDB" id="A0AB33JC28"/>
<dbReference type="PANTHER" id="PTHR42914:SF1">
    <property type="entry name" value="7-CYANO-7-DEAZAGUANINE SYNTHASE"/>
    <property type="match status" value="1"/>
</dbReference>
<evidence type="ECO:0000256" key="1">
    <source>
        <dbReference type="ARBA" id="ARBA00005061"/>
    </source>
</evidence>
<proteinExistence type="inferred from homology"/>
<evidence type="ECO:0000256" key="9">
    <source>
        <dbReference type="ARBA" id="ARBA00039149"/>
    </source>
</evidence>
<dbReference type="GO" id="GO:0016879">
    <property type="term" value="F:ligase activity, forming carbon-nitrogen bonds"/>
    <property type="evidence" value="ECO:0007669"/>
    <property type="project" value="UniProtKB-UniRule"/>
</dbReference>
<dbReference type="PANTHER" id="PTHR42914">
    <property type="entry name" value="7-CYANO-7-DEAZAGUANINE SYNTHASE"/>
    <property type="match status" value="1"/>
</dbReference>
<evidence type="ECO:0000256" key="8">
    <source>
        <dbReference type="ARBA" id="ARBA00037993"/>
    </source>
</evidence>
<comment type="similarity">
    <text evidence="8 11">Belongs to the QueC family.</text>
</comment>
<keyword evidence="4 11" id="KW-0547">Nucleotide-binding</keyword>
<dbReference type="GO" id="GO:0008270">
    <property type="term" value="F:zinc ion binding"/>
    <property type="evidence" value="ECO:0007669"/>
    <property type="project" value="UniProtKB-UniRule"/>
</dbReference>
<dbReference type="InterPro" id="IPR014729">
    <property type="entry name" value="Rossmann-like_a/b/a_fold"/>
</dbReference>
<keyword evidence="7 11" id="KW-0067">ATP-binding</keyword>
<comment type="function">
    <text evidence="11">Catalyzes the ATP-dependent conversion of 7-carboxy-7-deazaguanine (CDG) to 7-cyano-7-deazaguanine (preQ(0)).</text>
</comment>
<accession>A0AB33JC28</accession>
<organism evidence="12">
    <name type="scientific">Prevotella sp. GTC17260</name>
    <dbReference type="NCBI Taxonomy" id="3236796"/>
    <lineage>
        <taxon>Bacteria</taxon>
        <taxon>Pseudomonadati</taxon>
        <taxon>Bacteroidota</taxon>
        <taxon>Bacteroidia</taxon>
        <taxon>Bacteroidales</taxon>
        <taxon>Prevotellaceae</taxon>
        <taxon>Prevotella</taxon>
    </lineage>
</organism>
<dbReference type="HAMAP" id="MF_01633">
    <property type="entry name" value="QueC"/>
    <property type="match status" value="1"/>
</dbReference>
<evidence type="ECO:0000256" key="3">
    <source>
        <dbReference type="ARBA" id="ARBA00022723"/>
    </source>
</evidence>
<evidence type="ECO:0000256" key="6">
    <source>
        <dbReference type="ARBA" id="ARBA00022833"/>
    </source>
</evidence>
<keyword evidence="3 11" id="KW-0479">Metal-binding</keyword>